<dbReference type="EMBL" id="CM035438">
    <property type="protein sequence ID" value="KAH7285356.1"/>
    <property type="molecule type" value="Genomic_DNA"/>
</dbReference>
<keyword evidence="2" id="KW-0732">Signal</keyword>
<sequence length="306" mass="34137">MGLRVVITVFLIGLNCKCAEGQSAISGFLAIDCGGSLNYTDSNGMNWISDHSTDIDGEVRHVDPPEYVKTNENSLSPLSSIRFFPGGFSKHCYEFGRDDYNISKDNAYLIRASFWAGSLFPSPTISQNSVSFKLLIYTDEWETVQIALPQTGREVNKEIYVIAIRDEIEVCRARSSLNDSGIPFISSLILKNLNSTLVPVNVTKIFTAGRPLITVKRTNYGVSDEAHPGSADIRLQETLSCKILSREHRCDGVLQAVLVIYSLKGSMEFFRQSGEECIVFSSLKGATEREHRCYGSLLIYKEEEWT</sequence>
<reference evidence="4" key="1">
    <citation type="submission" date="2021-08" db="EMBL/GenBank/DDBJ databases">
        <title>WGS assembly of Ceratopteris richardii.</title>
        <authorList>
            <person name="Marchant D.B."/>
            <person name="Chen G."/>
            <person name="Jenkins J."/>
            <person name="Shu S."/>
            <person name="Leebens-Mack J."/>
            <person name="Grimwood J."/>
            <person name="Schmutz J."/>
            <person name="Soltis P."/>
            <person name="Soltis D."/>
            <person name="Chen Z.-H."/>
        </authorList>
    </citation>
    <scope>NUCLEOTIDE SEQUENCE</scope>
    <source>
        <strain evidence="4">Whitten #5841</strain>
        <tissue evidence="4">Leaf</tissue>
    </source>
</reference>
<comment type="caution">
    <text evidence="4">The sequence shown here is derived from an EMBL/GenBank/DDBJ whole genome shotgun (WGS) entry which is preliminary data.</text>
</comment>
<dbReference type="Proteomes" id="UP000825935">
    <property type="component" value="Chromosome 33"/>
</dbReference>
<feature type="domain" description="Malectin-like" evidence="3">
    <location>
        <begin position="31"/>
        <end position="225"/>
    </location>
</feature>
<dbReference type="AlphaFoldDB" id="A0A8T2QNH8"/>
<evidence type="ECO:0000313" key="4">
    <source>
        <dbReference type="EMBL" id="KAH7285356.1"/>
    </source>
</evidence>
<dbReference type="PANTHER" id="PTHR45631">
    <property type="entry name" value="OS07G0107800 PROTEIN-RELATED"/>
    <property type="match status" value="1"/>
</dbReference>
<dbReference type="Pfam" id="PF12819">
    <property type="entry name" value="Malectin_like"/>
    <property type="match status" value="1"/>
</dbReference>
<accession>A0A8T2QNH8</accession>
<comment type="subcellular location">
    <subcellularLocation>
        <location evidence="1">Membrane</location>
        <topology evidence="1">Single-pass membrane protein</topology>
    </subcellularLocation>
</comment>
<name>A0A8T2QNH8_CERRI</name>
<evidence type="ECO:0000313" key="5">
    <source>
        <dbReference type="Proteomes" id="UP000825935"/>
    </source>
</evidence>
<dbReference type="InterPro" id="IPR024788">
    <property type="entry name" value="Malectin-like_Carb-bd_dom"/>
</dbReference>
<evidence type="ECO:0000259" key="3">
    <source>
        <dbReference type="Pfam" id="PF12819"/>
    </source>
</evidence>
<protein>
    <recommendedName>
        <fullName evidence="3">Malectin-like domain-containing protein</fullName>
    </recommendedName>
</protein>
<feature type="signal peptide" evidence="2">
    <location>
        <begin position="1"/>
        <end position="21"/>
    </location>
</feature>
<dbReference type="PANTHER" id="PTHR45631:SF68">
    <property type="entry name" value="REPEAT FAMILY PROTEIN, PUTATIVE, EXPRESSED-RELATED"/>
    <property type="match status" value="1"/>
</dbReference>
<dbReference type="OrthoDB" id="785492at2759"/>
<feature type="chain" id="PRO_5035811733" description="Malectin-like domain-containing protein" evidence="2">
    <location>
        <begin position="22"/>
        <end position="306"/>
    </location>
</feature>
<evidence type="ECO:0000256" key="2">
    <source>
        <dbReference type="SAM" id="SignalP"/>
    </source>
</evidence>
<gene>
    <name evidence="4" type="ORF">KP509_33G024600</name>
</gene>
<dbReference type="GO" id="GO:0016020">
    <property type="term" value="C:membrane"/>
    <property type="evidence" value="ECO:0007669"/>
    <property type="project" value="UniProtKB-SubCell"/>
</dbReference>
<keyword evidence="5" id="KW-1185">Reference proteome</keyword>
<proteinExistence type="predicted"/>
<evidence type="ECO:0000256" key="1">
    <source>
        <dbReference type="ARBA" id="ARBA00004167"/>
    </source>
</evidence>
<organism evidence="4 5">
    <name type="scientific">Ceratopteris richardii</name>
    <name type="common">Triangle waterfern</name>
    <dbReference type="NCBI Taxonomy" id="49495"/>
    <lineage>
        <taxon>Eukaryota</taxon>
        <taxon>Viridiplantae</taxon>
        <taxon>Streptophyta</taxon>
        <taxon>Embryophyta</taxon>
        <taxon>Tracheophyta</taxon>
        <taxon>Polypodiopsida</taxon>
        <taxon>Polypodiidae</taxon>
        <taxon>Polypodiales</taxon>
        <taxon>Pteridineae</taxon>
        <taxon>Pteridaceae</taxon>
        <taxon>Parkerioideae</taxon>
        <taxon>Ceratopteris</taxon>
    </lineage>
</organism>